<reference evidence="3 4" key="1">
    <citation type="submission" date="2019-02" db="EMBL/GenBank/DDBJ databases">
        <title>Paenibacillus sp. nov., isolated from surface-sterilized tissue of Thalictrum simplex L.</title>
        <authorList>
            <person name="Tuo L."/>
        </authorList>
    </citation>
    <scope>NUCLEOTIDE SEQUENCE [LARGE SCALE GENOMIC DNA]</scope>
    <source>
        <strain evidence="3 4">N2SHLJ1</strain>
    </source>
</reference>
<dbReference type="PANTHER" id="PTHR12277:SF81">
    <property type="entry name" value="PROTEIN ABHD13"/>
    <property type="match status" value="1"/>
</dbReference>
<keyword evidence="1" id="KW-1133">Transmembrane helix</keyword>
<evidence type="ECO:0000256" key="1">
    <source>
        <dbReference type="SAM" id="Phobius"/>
    </source>
</evidence>
<keyword evidence="3" id="KW-0378">Hydrolase</keyword>
<keyword evidence="1" id="KW-0472">Membrane</keyword>
<organism evidence="3 4">
    <name type="scientific">Paenibacillus thalictri</name>
    <dbReference type="NCBI Taxonomy" id="2527873"/>
    <lineage>
        <taxon>Bacteria</taxon>
        <taxon>Bacillati</taxon>
        <taxon>Bacillota</taxon>
        <taxon>Bacilli</taxon>
        <taxon>Bacillales</taxon>
        <taxon>Paenibacillaceae</taxon>
        <taxon>Paenibacillus</taxon>
    </lineage>
</organism>
<dbReference type="Pfam" id="PF00561">
    <property type="entry name" value="Abhydrolase_1"/>
    <property type="match status" value="1"/>
</dbReference>
<dbReference type="EMBL" id="SIRE01000027">
    <property type="protein sequence ID" value="TBL71168.1"/>
    <property type="molecule type" value="Genomic_DNA"/>
</dbReference>
<keyword evidence="4" id="KW-1185">Reference proteome</keyword>
<dbReference type="RefSeq" id="WP_131017347.1">
    <property type="nucleotide sequence ID" value="NZ_SIRE01000027.1"/>
</dbReference>
<evidence type="ECO:0000313" key="4">
    <source>
        <dbReference type="Proteomes" id="UP000293142"/>
    </source>
</evidence>
<evidence type="ECO:0000313" key="3">
    <source>
        <dbReference type="EMBL" id="TBL71168.1"/>
    </source>
</evidence>
<dbReference type="InterPro" id="IPR029058">
    <property type="entry name" value="AB_hydrolase_fold"/>
</dbReference>
<dbReference type="PANTHER" id="PTHR12277">
    <property type="entry name" value="ALPHA/BETA HYDROLASE DOMAIN-CONTAINING PROTEIN"/>
    <property type="match status" value="1"/>
</dbReference>
<protein>
    <submittedName>
        <fullName evidence="3">Alpha/beta fold hydrolase</fullName>
    </submittedName>
</protein>
<name>A0A4Q9DHY2_9BACL</name>
<feature type="transmembrane region" description="Helical" evidence="1">
    <location>
        <begin position="29"/>
        <end position="54"/>
    </location>
</feature>
<accession>A0A4Q9DHY2</accession>
<dbReference type="GO" id="GO:0016787">
    <property type="term" value="F:hydrolase activity"/>
    <property type="evidence" value="ECO:0007669"/>
    <property type="project" value="UniProtKB-KW"/>
</dbReference>
<gene>
    <name evidence="3" type="ORF">EYB31_30775</name>
</gene>
<dbReference type="Proteomes" id="UP000293142">
    <property type="component" value="Unassembled WGS sequence"/>
</dbReference>
<proteinExistence type="predicted"/>
<dbReference type="InterPro" id="IPR000073">
    <property type="entry name" value="AB_hydrolase_1"/>
</dbReference>
<feature type="domain" description="AB hydrolase-1" evidence="2">
    <location>
        <begin position="102"/>
        <end position="218"/>
    </location>
</feature>
<dbReference type="SUPFAM" id="SSF53474">
    <property type="entry name" value="alpha/beta-Hydrolases"/>
    <property type="match status" value="1"/>
</dbReference>
<sequence length="338" mass="37693">MDNTSITSVSLSPTAAETVKQPVVGKRRWLAITSVSALLLLTSLVLAFHAYIAWTLANPHIDALKSNPLKAFGAAYEDIHFPSHNGKTELSGWYIPGTGSKSVVFSHGYGGNREEIWVPIYSLAGELHKRGYNVLMFDYGYVNPNQMVTGGVQESQELLGAIDYVRGRNASQVYVWGFSMGAGTALQAALQTKSIDGMILDSTFLLDPETLYHNMKQYVNLPKYPSLPLVKLFFPLVNGVNLQQIPSETVKETKYSIPIFFIHGKEDTKAPYEIVENIFANQKQNLLTRLWLLPTGEHEWIYQANKKSYMTRTMNFLDELSSVKPSFKLTPSTSDASI</sequence>
<evidence type="ECO:0000259" key="2">
    <source>
        <dbReference type="Pfam" id="PF00561"/>
    </source>
</evidence>
<dbReference type="AlphaFoldDB" id="A0A4Q9DHY2"/>
<dbReference type="OrthoDB" id="9776685at2"/>
<dbReference type="Gene3D" id="3.40.50.1820">
    <property type="entry name" value="alpha/beta hydrolase"/>
    <property type="match status" value="1"/>
</dbReference>
<comment type="caution">
    <text evidence="3">The sequence shown here is derived from an EMBL/GenBank/DDBJ whole genome shotgun (WGS) entry which is preliminary data.</text>
</comment>
<keyword evidence="1" id="KW-0812">Transmembrane</keyword>